<protein>
    <recommendedName>
        <fullName evidence="1">DUF4032 domain-containing protein</fullName>
    </recommendedName>
</protein>
<dbReference type="HOGENOM" id="CLU_061968_0_0_0"/>
<dbReference type="AlphaFoldDB" id="E8U5X8"/>
<dbReference type="eggNOG" id="COG1475">
    <property type="taxonomic scope" value="Bacteria"/>
</dbReference>
<sequence length="303" mass="35298">MNVQDKAKAEVERARLLAGVHDVLSVLRGVPNELIPFDWVRHLNPEGESHAGVRAIPVNAIVGSVDRYREFDRYYLPKEQHLDERWVNVRAAQLQGRELPPIQVYQVGGVYFVKDGNHRVSVARRNGQAFIDAHIIELHVTVPPEPGDTLKDLIIKGEHARFLRLTGLNQLVPDHDPICFTTPGRYDILLDHIRTRQYYLGRKLDRDVTWEEAVESWHRRLYARITAQIDAHDVMRLFPGRTPADLYLWVMDHRYFLTQQYGFDVGSEVATVDFARKHAPAPFQRLQQRARLWRHHLRRPRNA</sequence>
<reference evidence="2 3" key="1">
    <citation type="journal article" date="2011" name="Stand. Genomic Sci.">
        <title>Complete genome sequence of Deinococcus maricopensis type strain (LB-34).</title>
        <authorList>
            <person name="Pukall R."/>
            <person name="Zeytun A."/>
            <person name="Lucas S."/>
            <person name="Lapidus A."/>
            <person name="Hammon N."/>
            <person name="Deshpande S."/>
            <person name="Nolan M."/>
            <person name="Cheng J.F."/>
            <person name="Pitluck S."/>
            <person name="Liolios K."/>
            <person name="Pagani I."/>
            <person name="Mikhailova N."/>
            <person name="Ivanova N."/>
            <person name="Mavromatis K."/>
            <person name="Pati A."/>
            <person name="Tapia R."/>
            <person name="Han C."/>
            <person name="Goodwin L."/>
            <person name="Chen A."/>
            <person name="Palaniappan K."/>
            <person name="Land M."/>
            <person name="Hauser L."/>
            <person name="Chang Y.J."/>
            <person name="Jeffries C.D."/>
            <person name="Brambilla E.M."/>
            <person name="Rohde M."/>
            <person name="Goker M."/>
            <person name="Detter J.C."/>
            <person name="Woyke T."/>
            <person name="Bristow J."/>
            <person name="Eisen J.A."/>
            <person name="Markowitz V."/>
            <person name="Hugenholtz P."/>
            <person name="Kyrpides N.C."/>
            <person name="Klenk H.P."/>
        </authorList>
    </citation>
    <scope>NUCLEOTIDE SEQUENCE [LARGE SCALE GENOMIC DNA]</scope>
    <source>
        <strain evidence="3">DSM 21211 / LMG 22137 / NRRL B-23946 / LB-34</strain>
    </source>
</reference>
<reference evidence="3" key="2">
    <citation type="submission" date="2011-01" db="EMBL/GenBank/DDBJ databases">
        <title>The complete genome of Deinococcus maricopensis DSM 21211.</title>
        <authorList>
            <consortium name="US DOE Joint Genome Institute (JGI-PGF)"/>
            <person name="Lucas S."/>
            <person name="Copeland A."/>
            <person name="Lapidus A."/>
            <person name="Goodwin L."/>
            <person name="Pitluck S."/>
            <person name="Kyrpides N."/>
            <person name="Mavromatis K."/>
            <person name="Pagani I."/>
            <person name="Ivanova N."/>
            <person name="Ovchinnikova G."/>
            <person name="Zeytun A."/>
            <person name="Detter J.C."/>
            <person name="Han C."/>
            <person name="Land M."/>
            <person name="Hauser L."/>
            <person name="Markowitz V."/>
            <person name="Cheng J.-F."/>
            <person name="Hugenholtz P."/>
            <person name="Woyke T."/>
            <person name="Wu D."/>
            <person name="Pukall R."/>
            <person name="Gehrich-Schroeter G."/>
            <person name="Brambilla E."/>
            <person name="Klenk H.-P."/>
            <person name="Eisen J.A."/>
        </authorList>
    </citation>
    <scope>NUCLEOTIDE SEQUENCE [LARGE SCALE GENOMIC DNA]</scope>
    <source>
        <strain evidence="3">DSM 21211 / LMG 22137 / NRRL B-23946 / LB-34</strain>
    </source>
</reference>
<evidence type="ECO:0000313" key="2">
    <source>
        <dbReference type="EMBL" id="ADV66467.1"/>
    </source>
</evidence>
<evidence type="ECO:0000259" key="1">
    <source>
        <dbReference type="Pfam" id="PF13224"/>
    </source>
</evidence>
<evidence type="ECO:0000313" key="3">
    <source>
        <dbReference type="Proteomes" id="UP000008635"/>
    </source>
</evidence>
<dbReference type="KEGG" id="dmr:Deima_0812"/>
<accession>E8U5X8</accession>
<name>E8U5X8_DEIML</name>
<dbReference type="InterPro" id="IPR025111">
    <property type="entry name" value="DUF4032"/>
</dbReference>
<dbReference type="InterPro" id="IPR036086">
    <property type="entry name" value="ParB/Sulfiredoxin_sf"/>
</dbReference>
<gene>
    <name evidence="2" type="ordered locus">Deima_0812</name>
</gene>
<dbReference type="Proteomes" id="UP000008635">
    <property type="component" value="Chromosome"/>
</dbReference>
<dbReference type="RefSeq" id="WP_013555972.1">
    <property type="nucleotide sequence ID" value="NC_014958.1"/>
</dbReference>
<feature type="domain" description="DUF4032" evidence="1">
    <location>
        <begin position="205"/>
        <end position="277"/>
    </location>
</feature>
<organism evidence="2 3">
    <name type="scientific">Deinococcus maricopensis (strain DSM 21211 / LMG 22137 / NRRL B-23946 / LB-34)</name>
    <dbReference type="NCBI Taxonomy" id="709986"/>
    <lineage>
        <taxon>Bacteria</taxon>
        <taxon>Thermotogati</taxon>
        <taxon>Deinococcota</taxon>
        <taxon>Deinococci</taxon>
        <taxon>Deinococcales</taxon>
        <taxon>Deinococcaceae</taxon>
        <taxon>Deinococcus</taxon>
    </lineage>
</organism>
<keyword evidence="3" id="KW-1185">Reference proteome</keyword>
<proteinExistence type="predicted"/>
<dbReference type="SUPFAM" id="SSF110849">
    <property type="entry name" value="ParB/Sulfiredoxin"/>
    <property type="match status" value="1"/>
</dbReference>
<dbReference type="EMBL" id="CP002454">
    <property type="protein sequence ID" value="ADV66467.1"/>
    <property type="molecule type" value="Genomic_DNA"/>
</dbReference>
<dbReference type="Pfam" id="PF13224">
    <property type="entry name" value="DUF4032"/>
    <property type="match status" value="1"/>
</dbReference>
<dbReference type="STRING" id="709986.Deima_0812"/>
<dbReference type="OrthoDB" id="1100724at2"/>